<dbReference type="Proteomes" id="UP001208689">
    <property type="component" value="Chromosome"/>
</dbReference>
<evidence type="ECO:0000256" key="2">
    <source>
        <dbReference type="ARBA" id="ARBA00010951"/>
    </source>
</evidence>
<evidence type="ECO:0000313" key="10">
    <source>
        <dbReference type="EMBL" id="UYP46112.1"/>
    </source>
</evidence>
<evidence type="ECO:0000259" key="8">
    <source>
        <dbReference type="Pfam" id="PF01087"/>
    </source>
</evidence>
<dbReference type="SUPFAM" id="SSF54197">
    <property type="entry name" value="HIT-like"/>
    <property type="match status" value="2"/>
</dbReference>
<dbReference type="Pfam" id="PF01087">
    <property type="entry name" value="GalP_UDP_transf"/>
    <property type="match status" value="1"/>
</dbReference>
<accession>A0ABY6HRH0</accession>
<evidence type="ECO:0000259" key="9">
    <source>
        <dbReference type="Pfam" id="PF02744"/>
    </source>
</evidence>
<keyword evidence="11" id="KW-1185">Reference proteome</keyword>
<feature type="domain" description="Galactose-1-phosphate uridyl transferase C-terminal" evidence="9">
    <location>
        <begin position="184"/>
        <end position="340"/>
    </location>
</feature>
<dbReference type="PIRSF" id="PIRSF000808">
    <property type="entry name" value="GalT"/>
    <property type="match status" value="1"/>
</dbReference>
<name>A0ABY6HRH0_9ARCH</name>
<evidence type="ECO:0000256" key="6">
    <source>
        <dbReference type="ARBA" id="ARBA00022833"/>
    </source>
</evidence>
<dbReference type="Pfam" id="PF02744">
    <property type="entry name" value="GalP_UDP_tr_C"/>
    <property type="match status" value="1"/>
</dbReference>
<protein>
    <recommendedName>
        <fullName evidence="12">UDP-glucose--hexose-1-phosphate uridylyltransferase</fullName>
    </recommendedName>
</protein>
<sequence>MEKTNENSAPSPQQRWDPFLKEWVIYAPARSKRPFQGKEFAKNEPKKTWTCPFCPDAPEGAGIWTVKQLPNRFASLNEIAPEFVQKSVGNLYNYQTASNYGKCEVILYSQDHDTSFGTLAMANIVALIDLWAERYIALQNMPEMRYPFIMENRGKEIGNSMTHPHGQIYSFPYLPPKMERKFIAFKDYYSTNQSCLMCDILQEELQDSSRIIEQNEDFIAEIPFYAHWAFEVQITAKRHVTSIADLSPSERSNLAVIMQNVVRRYDTLFGDGGIMPYVMAMYNAPVNVDDRDRWHFHIEFYTPFRGKDKWKFLAGVELGANTFISDALPEQNAKILRDLQI</sequence>
<evidence type="ECO:0000256" key="3">
    <source>
        <dbReference type="ARBA" id="ARBA00022679"/>
    </source>
</evidence>
<gene>
    <name evidence="10" type="ORF">NEF87_002397</name>
</gene>
<evidence type="ECO:0000256" key="5">
    <source>
        <dbReference type="ARBA" id="ARBA00022723"/>
    </source>
</evidence>
<feature type="domain" description="Galactose-1-phosphate uridyl transferase N-terminal" evidence="8">
    <location>
        <begin position="10"/>
        <end position="175"/>
    </location>
</feature>
<dbReference type="Gene3D" id="3.30.428.10">
    <property type="entry name" value="HIT-like"/>
    <property type="match status" value="2"/>
</dbReference>
<keyword evidence="7" id="KW-0119">Carbohydrate metabolism</keyword>
<dbReference type="PANTHER" id="PTHR11943:SF1">
    <property type="entry name" value="GALACTOSE-1-PHOSPHATE URIDYLYLTRANSFERASE"/>
    <property type="match status" value="1"/>
</dbReference>
<dbReference type="NCBIfam" id="TIGR00209">
    <property type="entry name" value="galT_1"/>
    <property type="match status" value="1"/>
</dbReference>
<reference evidence="10" key="1">
    <citation type="submission" date="2022-09" db="EMBL/GenBank/DDBJ databases">
        <title>Actin cytoskeleton and complex cell architecture in an #Asgard archaeon.</title>
        <authorList>
            <person name="Ponce Toledo R.I."/>
            <person name="Schleper C."/>
            <person name="Rodrigues Oliveira T."/>
            <person name="Wollweber F."/>
            <person name="Xu J."/>
            <person name="Rittmann S."/>
            <person name="Klingl A."/>
            <person name="Pilhofer M."/>
        </authorList>
    </citation>
    <scope>NUCLEOTIDE SEQUENCE</scope>
    <source>
        <strain evidence="10">B-35</strain>
    </source>
</reference>
<evidence type="ECO:0000256" key="1">
    <source>
        <dbReference type="ARBA" id="ARBA00001947"/>
    </source>
</evidence>
<keyword evidence="6" id="KW-0862">Zinc</keyword>
<comment type="similarity">
    <text evidence="2">Belongs to the galactose-1-phosphate uridylyltransferase type 1 family.</text>
</comment>
<keyword evidence="5" id="KW-0479">Metal-binding</keyword>
<organism evidence="10 11">
    <name type="scientific">Candidatus Lokiarchaeum ossiferum</name>
    <dbReference type="NCBI Taxonomy" id="2951803"/>
    <lineage>
        <taxon>Archaea</taxon>
        <taxon>Promethearchaeati</taxon>
        <taxon>Promethearchaeota</taxon>
        <taxon>Promethearchaeia</taxon>
        <taxon>Promethearchaeales</taxon>
        <taxon>Promethearchaeaceae</taxon>
        <taxon>Candidatus Lokiarchaeum</taxon>
    </lineage>
</organism>
<keyword evidence="4" id="KW-0548">Nucleotidyltransferase</keyword>
<comment type="cofactor">
    <cofactor evidence="1">
        <name>Zn(2+)</name>
        <dbReference type="ChEBI" id="CHEBI:29105"/>
    </cofactor>
</comment>
<evidence type="ECO:0008006" key="12">
    <source>
        <dbReference type="Google" id="ProtNLM"/>
    </source>
</evidence>
<keyword evidence="3" id="KW-0808">Transferase</keyword>
<evidence type="ECO:0000313" key="11">
    <source>
        <dbReference type="Proteomes" id="UP001208689"/>
    </source>
</evidence>
<dbReference type="InterPro" id="IPR001937">
    <property type="entry name" value="GalP_UDPtransf1"/>
</dbReference>
<evidence type="ECO:0000256" key="7">
    <source>
        <dbReference type="ARBA" id="ARBA00023277"/>
    </source>
</evidence>
<proteinExistence type="inferred from homology"/>
<dbReference type="InterPro" id="IPR036265">
    <property type="entry name" value="HIT-like_sf"/>
</dbReference>
<dbReference type="PANTHER" id="PTHR11943">
    <property type="entry name" value="GALACTOSE-1-PHOSPHATE URIDYLYLTRANSFERASE"/>
    <property type="match status" value="1"/>
</dbReference>
<dbReference type="InterPro" id="IPR005850">
    <property type="entry name" value="GalP_Utransf_C"/>
</dbReference>
<dbReference type="InterPro" id="IPR005849">
    <property type="entry name" value="GalP_Utransf_N"/>
</dbReference>
<dbReference type="EMBL" id="CP104013">
    <property type="protein sequence ID" value="UYP46112.1"/>
    <property type="molecule type" value="Genomic_DNA"/>
</dbReference>
<evidence type="ECO:0000256" key="4">
    <source>
        <dbReference type="ARBA" id="ARBA00022695"/>
    </source>
</evidence>